<evidence type="ECO:0000313" key="3">
    <source>
        <dbReference type="Proteomes" id="UP001372338"/>
    </source>
</evidence>
<dbReference type="Proteomes" id="UP001372338">
    <property type="component" value="Unassembled WGS sequence"/>
</dbReference>
<proteinExistence type="predicted"/>
<feature type="region of interest" description="Disordered" evidence="1">
    <location>
        <begin position="51"/>
        <end position="75"/>
    </location>
</feature>
<gene>
    <name evidence="2" type="ORF">RIF29_37866</name>
</gene>
<reference evidence="2 3" key="1">
    <citation type="submission" date="2024-01" db="EMBL/GenBank/DDBJ databases">
        <title>The genomes of 5 underutilized Papilionoideae crops provide insights into root nodulation and disease resistanc.</title>
        <authorList>
            <person name="Yuan L."/>
        </authorList>
    </citation>
    <scope>NUCLEOTIDE SEQUENCE [LARGE SCALE GENOMIC DNA]</scope>
    <source>
        <strain evidence="2">ZHUSHIDOU_FW_LH</strain>
        <tissue evidence="2">Leaf</tissue>
    </source>
</reference>
<comment type="caution">
    <text evidence="2">The sequence shown here is derived from an EMBL/GenBank/DDBJ whole genome shotgun (WGS) entry which is preliminary data.</text>
</comment>
<sequence>MLHTVNVPGRERPSCRLRTQIHQYRIETTRVMQNEPVDYHSIRSALITPVVARSNGADPDEGLVEDPEENADGNP</sequence>
<protein>
    <submittedName>
        <fullName evidence="2">Uncharacterized protein</fullName>
    </submittedName>
</protein>
<name>A0AAN9E4K6_CROPI</name>
<dbReference type="AlphaFoldDB" id="A0AAN9E4K6"/>
<evidence type="ECO:0000256" key="1">
    <source>
        <dbReference type="SAM" id="MobiDB-lite"/>
    </source>
</evidence>
<feature type="compositionally biased region" description="Acidic residues" evidence="1">
    <location>
        <begin position="58"/>
        <end position="75"/>
    </location>
</feature>
<dbReference type="EMBL" id="JAYWIO010000008">
    <property type="protein sequence ID" value="KAK7243082.1"/>
    <property type="molecule type" value="Genomic_DNA"/>
</dbReference>
<evidence type="ECO:0000313" key="2">
    <source>
        <dbReference type="EMBL" id="KAK7243082.1"/>
    </source>
</evidence>
<organism evidence="2 3">
    <name type="scientific">Crotalaria pallida</name>
    <name type="common">Smooth rattlebox</name>
    <name type="synonym">Crotalaria striata</name>
    <dbReference type="NCBI Taxonomy" id="3830"/>
    <lineage>
        <taxon>Eukaryota</taxon>
        <taxon>Viridiplantae</taxon>
        <taxon>Streptophyta</taxon>
        <taxon>Embryophyta</taxon>
        <taxon>Tracheophyta</taxon>
        <taxon>Spermatophyta</taxon>
        <taxon>Magnoliopsida</taxon>
        <taxon>eudicotyledons</taxon>
        <taxon>Gunneridae</taxon>
        <taxon>Pentapetalae</taxon>
        <taxon>rosids</taxon>
        <taxon>fabids</taxon>
        <taxon>Fabales</taxon>
        <taxon>Fabaceae</taxon>
        <taxon>Papilionoideae</taxon>
        <taxon>50 kb inversion clade</taxon>
        <taxon>genistoids sensu lato</taxon>
        <taxon>core genistoids</taxon>
        <taxon>Crotalarieae</taxon>
        <taxon>Crotalaria</taxon>
    </lineage>
</organism>
<keyword evidence="3" id="KW-1185">Reference proteome</keyword>
<accession>A0AAN9E4K6</accession>